<proteinExistence type="predicted"/>
<gene>
    <name evidence="1" type="ORF">NC992_14750</name>
</gene>
<dbReference type="Proteomes" id="UP001482513">
    <property type="component" value="Unassembled WGS sequence"/>
</dbReference>
<evidence type="ECO:0000313" key="2">
    <source>
        <dbReference type="Proteomes" id="UP001482513"/>
    </source>
</evidence>
<keyword evidence="2" id="KW-1185">Reference proteome</keyword>
<protein>
    <submittedName>
        <fullName evidence="1">Uncharacterized protein</fullName>
    </submittedName>
</protein>
<accession>A0ABV0K5S6</accession>
<dbReference type="EMBL" id="JAMPKX010000006">
    <property type="protein sequence ID" value="MEP0948141.1"/>
    <property type="molecule type" value="Genomic_DNA"/>
</dbReference>
<name>A0ABV0K5S6_9CYAN</name>
<organism evidence="1 2">
    <name type="scientific">Leptolyngbya subtilissima DQ-A4</name>
    <dbReference type="NCBI Taxonomy" id="2933933"/>
    <lineage>
        <taxon>Bacteria</taxon>
        <taxon>Bacillati</taxon>
        <taxon>Cyanobacteriota</taxon>
        <taxon>Cyanophyceae</taxon>
        <taxon>Leptolyngbyales</taxon>
        <taxon>Leptolyngbyaceae</taxon>
        <taxon>Leptolyngbya group</taxon>
        <taxon>Leptolyngbya</taxon>
    </lineage>
</organism>
<sequence length="66" mass="7940">MILRSLWVWLRYGRRQIYPWLVLARAGWQWLLLCGVDRDRAAIRWMSTLVKIDGVKLTALLNDLIW</sequence>
<evidence type="ECO:0000313" key="1">
    <source>
        <dbReference type="EMBL" id="MEP0948141.1"/>
    </source>
</evidence>
<reference evidence="1 2" key="1">
    <citation type="submission" date="2022-04" db="EMBL/GenBank/DDBJ databases">
        <title>Positive selection, recombination, and allopatry shape intraspecific diversity of widespread and dominant cyanobacteria.</title>
        <authorList>
            <person name="Wei J."/>
            <person name="Shu W."/>
            <person name="Hu C."/>
        </authorList>
    </citation>
    <scope>NUCLEOTIDE SEQUENCE [LARGE SCALE GENOMIC DNA]</scope>
    <source>
        <strain evidence="1 2">DQ-A4</strain>
    </source>
</reference>
<dbReference type="RefSeq" id="WP_190705575.1">
    <property type="nucleotide sequence ID" value="NZ_JAMPKX010000006.1"/>
</dbReference>
<comment type="caution">
    <text evidence="1">The sequence shown here is derived from an EMBL/GenBank/DDBJ whole genome shotgun (WGS) entry which is preliminary data.</text>
</comment>